<proteinExistence type="predicted"/>
<accession>A0A3B1AHG4</accession>
<evidence type="ECO:0000313" key="1">
    <source>
        <dbReference type="EMBL" id="VAW98907.1"/>
    </source>
</evidence>
<protein>
    <submittedName>
        <fullName evidence="1">Uncharacterized protein</fullName>
    </submittedName>
</protein>
<gene>
    <name evidence="1" type="ORF">MNBD_GAMMA19-1202</name>
</gene>
<organism evidence="1">
    <name type="scientific">hydrothermal vent metagenome</name>
    <dbReference type="NCBI Taxonomy" id="652676"/>
    <lineage>
        <taxon>unclassified sequences</taxon>
        <taxon>metagenomes</taxon>
        <taxon>ecological metagenomes</taxon>
    </lineage>
</organism>
<feature type="non-terminal residue" evidence="1">
    <location>
        <position position="53"/>
    </location>
</feature>
<reference evidence="1" key="1">
    <citation type="submission" date="2018-06" db="EMBL/GenBank/DDBJ databases">
        <authorList>
            <person name="Zhirakovskaya E."/>
        </authorList>
    </citation>
    <scope>NUCLEOTIDE SEQUENCE</scope>
</reference>
<dbReference type="EMBL" id="UOFV01000155">
    <property type="protein sequence ID" value="VAW98907.1"/>
    <property type="molecule type" value="Genomic_DNA"/>
</dbReference>
<name>A0A3B1AHG4_9ZZZZ</name>
<sequence length="53" mass="6235">MVLVSLFFRKILILEFSYSLNEAVEKPKINAIKPADIFSFFVSFNLSHVNFFY</sequence>
<dbReference type="AlphaFoldDB" id="A0A3B1AHG4"/>